<reference evidence="1" key="1">
    <citation type="submission" date="2020-03" db="EMBL/GenBank/DDBJ databases">
        <title>The deep terrestrial virosphere.</title>
        <authorList>
            <person name="Holmfeldt K."/>
            <person name="Nilsson E."/>
            <person name="Simone D."/>
            <person name="Lopez-Fernandez M."/>
            <person name="Wu X."/>
            <person name="de Brujin I."/>
            <person name="Lundin D."/>
            <person name="Andersson A."/>
            <person name="Bertilsson S."/>
            <person name="Dopson M."/>
        </authorList>
    </citation>
    <scope>NUCLEOTIDE SEQUENCE</scope>
    <source>
        <strain evidence="2">MM415A00136</strain>
        <strain evidence="1">MM415B00397</strain>
    </source>
</reference>
<evidence type="ECO:0000313" key="2">
    <source>
        <dbReference type="EMBL" id="QJI05168.1"/>
    </source>
</evidence>
<proteinExistence type="predicted"/>
<organism evidence="1">
    <name type="scientific">viral metagenome</name>
    <dbReference type="NCBI Taxonomy" id="1070528"/>
    <lineage>
        <taxon>unclassified sequences</taxon>
        <taxon>metagenomes</taxon>
        <taxon>organismal metagenomes</taxon>
    </lineage>
</organism>
<protein>
    <submittedName>
        <fullName evidence="1">Uncharacterized protein</fullName>
    </submittedName>
</protein>
<sequence>MTDTRSHFWGLEYEEITSDGYKLWRVFIRNPFFLGDKWRVGINRKLISEARKTNVNQLLIQVGQQERMMNLPSESKLKQKVENGEFEDRPSMFTGSPPMRIFYFEI</sequence>
<dbReference type="AlphaFoldDB" id="A0A6M3J6L2"/>
<evidence type="ECO:0000313" key="1">
    <source>
        <dbReference type="EMBL" id="QJA65453.1"/>
    </source>
</evidence>
<name>A0A6M3J6L2_9ZZZZ</name>
<gene>
    <name evidence="2" type="ORF">MM415A00136_0050</name>
    <name evidence="1" type="ORF">MM415B00397_0065</name>
</gene>
<dbReference type="EMBL" id="MT141538">
    <property type="protein sequence ID" value="QJA65453.1"/>
    <property type="molecule type" value="Genomic_DNA"/>
</dbReference>
<dbReference type="EMBL" id="MT145195">
    <property type="protein sequence ID" value="QJI05168.1"/>
    <property type="molecule type" value="Genomic_DNA"/>
</dbReference>
<accession>A0A6M3J6L2</accession>